<reference evidence="1" key="1">
    <citation type="journal article" date="2023" name="Nat. Commun.">
        <title>Diploid and tetraploid genomes of Acorus and the evolution of monocots.</title>
        <authorList>
            <person name="Ma L."/>
            <person name="Liu K.W."/>
            <person name="Li Z."/>
            <person name="Hsiao Y.Y."/>
            <person name="Qi Y."/>
            <person name="Fu T."/>
            <person name="Tang G.D."/>
            <person name="Zhang D."/>
            <person name="Sun W.H."/>
            <person name="Liu D.K."/>
            <person name="Li Y."/>
            <person name="Chen G.Z."/>
            <person name="Liu X.D."/>
            <person name="Liao X.Y."/>
            <person name="Jiang Y.T."/>
            <person name="Yu X."/>
            <person name="Hao Y."/>
            <person name="Huang J."/>
            <person name="Zhao X.W."/>
            <person name="Ke S."/>
            <person name="Chen Y.Y."/>
            <person name="Wu W.L."/>
            <person name="Hsu J.L."/>
            <person name="Lin Y.F."/>
            <person name="Huang M.D."/>
            <person name="Li C.Y."/>
            <person name="Huang L."/>
            <person name="Wang Z.W."/>
            <person name="Zhao X."/>
            <person name="Zhong W.Y."/>
            <person name="Peng D.H."/>
            <person name="Ahmad S."/>
            <person name="Lan S."/>
            <person name="Zhang J.S."/>
            <person name="Tsai W.C."/>
            <person name="Van de Peer Y."/>
            <person name="Liu Z.J."/>
        </authorList>
    </citation>
    <scope>NUCLEOTIDE SEQUENCE</scope>
    <source>
        <strain evidence="1">CP</strain>
    </source>
</reference>
<reference evidence="1" key="2">
    <citation type="submission" date="2023-06" db="EMBL/GenBank/DDBJ databases">
        <authorList>
            <person name="Ma L."/>
            <person name="Liu K.-W."/>
            <person name="Li Z."/>
            <person name="Hsiao Y.-Y."/>
            <person name="Qi Y."/>
            <person name="Fu T."/>
            <person name="Tang G."/>
            <person name="Zhang D."/>
            <person name="Sun W.-H."/>
            <person name="Liu D.-K."/>
            <person name="Li Y."/>
            <person name="Chen G.-Z."/>
            <person name="Liu X.-D."/>
            <person name="Liao X.-Y."/>
            <person name="Jiang Y.-T."/>
            <person name="Yu X."/>
            <person name="Hao Y."/>
            <person name="Huang J."/>
            <person name="Zhao X.-W."/>
            <person name="Ke S."/>
            <person name="Chen Y.-Y."/>
            <person name="Wu W.-L."/>
            <person name="Hsu J.-L."/>
            <person name="Lin Y.-F."/>
            <person name="Huang M.-D."/>
            <person name="Li C.-Y."/>
            <person name="Huang L."/>
            <person name="Wang Z.-W."/>
            <person name="Zhao X."/>
            <person name="Zhong W.-Y."/>
            <person name="Peng D.-H."/>
            <person name="Ahmad S."/>
            <person name="Lan S."/>
            <person name="Zhang J.-S."/>
            <person name="Tsai W.-C."/>
            <person name="Van De Peer Y."/>
            <person name="Liu Z.-J."/>
        </authorList>
    </citation>
    <scope>NUCLEOTIDE SEQUENCE</scope>
    <source>
        <strain evidence="1">CP</strain>
        <tissue evidence="1">Leaves</tissue>
    </source>
</reference>
<dbReference type="Proteomes" id="UP001180020">
    <property type="component" value="Unassembled WGS sequence"/>
</dbReference>
<dbReference type="AlphaFoldDB" id="A0AAV9E4Z7"/>
<evidence type="ECO:0000313" key="1">
    <source>
        <dbReference type="EMBL" id="KAK1308501.1"/>
    </source>
</evidence>
<organism evidence="1 2">
    <name type="scientific">Acorus calamus</name>
    <name type="common">Sweet flag</name>
    <dbReference type="NCBI Taxonomy" id="4465"/>
    <lineage>
        <taxon>Eukaryota</taxon>
        <taxon>Viridiplantae</taxon>
        <taxon>Streptophyta</taxon>
        <taxon>Embryophyta</taxon>
        <taxon>Tracheophyta</taxon>
        <taxon>Spermatophyta</taxon>
        <taxon>Magnoliopsida</taxon>
        <taxon>Liliopsida</taxon>
        <taxon>Acoraceae</taxon>
        <taxon>Acorus</taxon>
    </lineage>
</organism>
<dbReference type="EMBL" id="JAUJYO010000009">
    <property type="protein sequence ID" value="KAK1308501.1"/>
    <property type="molecule type" value="Genomic_DNA"/>
</dbReference>
<comment type="caution">
    <text evidence="1">The sequence shown here is derived from an EMBL/GenBank/DDBJ whole genome shotgun (WGS) entry which is preliminary data.</text>
</comment>
<keyword evidence="2" id="KW-1185">Reference proteome</keyword>
<sequence length="106" mass="11860">MERPCEVDSQSTPWVEMGGGGGSLFSIWTICQLLLSDLLWLTCAEAVWGGQVRNAYITGSGLFILKLMELPNPNKSIRTTSIIQDFQWQKIKLDQIKDNTAISMHS</sequence>
<name>A0AAV9E4Z7_ACOCL</name>
<protein>
    <submittedName>
        <fullName evidence="1">Uncharacterized protein</fullName>
    </submittedName>
</protein>
<gene>
    <name evidence="1" type="ORF">QJS10_CPA09g00516</name>
</gene>
<evidence type="ECO:0000313" key="2">
    <source>
        <dbReference type="Proteomes" id="UP001180020"/>
    </source>
</evidence>
<proteinExistence type="predicted"/>
<accession>A0AAV9E4Z7</accession>